<name>A0A0A9H523_ARUDO</name>
<organism evidence="1">
    <name type="scientific">Arundo donax</name>
    <name type="common">Giant reed</name>
    <name type="synonym">Donax arundinaceus</name>
    <dbReference type="NCBI Taxonomy" id="35708"/>
    <lineage>
        <taxon>Eukaryota</taxon>
        <taxon>Viridiplantae</taxon>
        <taxon>Streptophyta</taxon>
        <taxon>Embryophyta</taxon>
        <taxon>Tracheophyta</taxon>
        <taxon>Spermatophyta</taxon>
        <taxon>Magnoliopsida</taxon>
        <taxon>Liliopsida</taxon>
        <taxon>Poales</taxon>
        <taxon>Poaceae</taxon>
        <taxon>PACMAD clade</taxon>
        <taxon>Arundinoideae</taxon>
        <taxon>Arundineae</taxon>
        <taxon>Arundo</taxon>
    </lineage>
</organism>
<reference evidence="1" key="1">
    <citation type="submission" date="2014-09" db="EMBL/GenBank/DDBJ databases">
        <authorList>
            <person name="Magalhaes I.L.F."/>
            <person name="Oliveira U."/>
            <person name="Santos F.R."/>
            <person name="Vidigal T.H.D.A."/>
            <person name="Brescovit A.D."/>
            <person name="Santos A.J."/>
        </authorList>
    </citation>
    <scope>NUCLEOTIDE SEQUENCE</scope>
    <source>
        <tissue evidence="1">Shoot tissue taken approximately 20 cm above the soil surface</tissue>
    </source>
</reference>
<reference evidence="1" key="2">
    <citation type="journal article" date="2015" name="Data Brief">
        <title>Shoot transcriptome of the giant reed, Arundo donax.</title>
        <authorList>
            <person name="Barrero R.A."/>
            <person name="Guerrero F.D."/>
            <person name="Moolhuijzen P."/>
            <person name="Goolsby J.A."/>
            <person name="Tidwell J."/>
            <person name="Bellgard S.E."/>
            <person name="Bellgard M.I."/>
        </authorList>
    </citation>
    <scope>NUCLEOTIDE SEQUENCE</scope>
    <source>
        <tissue evidence="1">Shoot tissue taken approximately 20 cm above the soil surface</tissue>
    </source>
</reference>
<accession>A0A0A9H523</accession>
<dbReference type="AlphaFoldDB" id="A0A0A9H523"/>
<proteinExistence type="predicted"/>
<protein>
    <submittedName>
        <fullName evidence="1">Uncharacterized protein</fullName>
    </submittedName>
</protein>
<dbReference type="EMBL" id="GBRH01166044">
    <property type="protein sequence ID" value="JAE31852.1"/>
    <property type="molecule type" value="Transcribed_RNA"/>
</dbReference>
<evidence type="ECO:0000313" key="1">
    <source>
        <dbReference type="EMBL" id="JAE31852.1"/>
    </source>
</evidence>
<sequence length="45" mass="4931">MLCQGTDNSQITCIIFAYHTLCISRAPVANLLRVLLLHISATSLD</sequence>